<dbReference type="GO" id="GO:0006094">
    <property type="term" value="P:gluconeogenesis"/>
    <property type="evidence" value="ECO:0007669"/>
    <property type="project" value="TreeGrafter"/>
</dbReference>
<dbReference type="FunFam" id="3.40.50.150:FF:000194">
    <property type="entry name" value="Phosphoglycerate kinase"/>
    <property type="match status" value="1"/>
</dbReference>
<dbReference type="InterPro" id="IPR001576">
    <property type="entry name" value="Phosphoglycerate_kinase"/>
</dbReference>
<evidence type="ECO:0000313" key="14">
    <source>
        <dbReference type="EMBL" id="KAK6943852.1"/>
    </source>
</evidence>
<dbReference type="GO" id="GO:0005524">
    <property type="term" value="F:ATP binding"/>
    <property type="evidence" value="ECO:0007669"/>
    <property type="project" value="UniProtKB-KW"/>
</dbReference>
<comment type="subunit">
    <text evidence="13">Monomer.</text>
</comment>
<dbReference type="InterPro" id="IPR029063">
    <property type="entry name" value="SAM-dependent_MTases_sf"/>
</dbReference>
<dbReference type="InterPro" id="IPR036043">
    <property type="entry name" value="Phosphoglycerate_kinase_sf"/>
</dbReference>
<sequence>MMSQILNPLHFHTKPCLKPSNSEFHSYYSQTAFKFLRRRKHCYGPFGSCLRENREVIDDIQNPLLQSKAKFIDGEFYSLPPVRTLREFPKEELFAKIVLVRFDSAILLQDEQGIEACARANASFTIRYLYETGAKVILLSNWNAQTNSKLHDVVSVAEFLSSVLELKVEPLRSSFSERQSNIVELEKSNIILWDNLFECKPELANCSKFAKQLSSGVDIFVNEAFSQSHKILASTVGVASFCYASVAGFHFEQVLYQLKEATRTNKNPFVAIIGGGKLLEKAAALHSLASRCDGLVFVGLMAYQIMHACGLPVPPNLVEHAALKEASNLLQLARERGVPLLYPKDFLCISGRFPNQSRSFPAHEVLEGWVPVDLGPNTFTEISSLLLKCKKILWIGPVQFSIRGQLSGASKLVMMLDKLIQSNCDVTVIGKMACKEIVKNSKFVSAYNMFENASILWEFLKGRTLPGLAALDRGYPFEINWSAAYTDPVQPLVVDIGSGNGLFLFGMARRRKDLNFLGLEMNEKLVQRCLDSIHRSGIENGYFIATNATSSFRSIVSSYPGELILVSIQCPNPDFNKPDQRWRMVQRSLVEAVADLLVSKGKVSLQSDVEAVAKRMVGEFMKYRKGKLAVMNEHADATHGSRGWLKENPFGMRSDWEQHVLDRGAPMYRLMLSKVD</sequence>
<comment type="caution">
    <text evidence="14">The sequence shown here is derived from an EMBL/GenBank/DDBJ whole genome shotgun (WGS) entry which is preliminary data.</text>
</comment>
<accession>A0AAN8W8W8</accession>
<comment type="cofactor">
    <cofactor evidence="2">
        <name>Mg(2+)</name>
        <dbReference type="ChEBI" id="CHEBI:18420"/>
    </cofactor>
</comment>
<dbReference type="Gene3D" id="3.40.50.1260">
    <property type="entry name" value="Phosphoglycerate kinase, N-terminal domain"/>
    <property type="match status" value="2"/>
</dbReference>
<evidence type="ECO:0000256" key="3">
    <source>
        <dbReference type="ARBA" id="ARBA00008982"/>
    </source>
</evidence>
<dbReference type="EC" id="2.7.2.3" evidence="12"/>
<keyword evidence="5 12" id="KW-0808">Transferase</keyword>
<dbReference type="SUPFAM" id="SSF53335">
    <property type="entry name" value="S-adenosyl-L-methionine-dependent methyltransferases"/>
    <property type="match status" value="1"/>
</dbReference>
<keyword evidence="4 14" id="KW-0489">Methyltransferase</keyword>
<dbReference type="Pfam" id="PF00162">
    <property type="entry name" value="PGK"/>
    <property type="match status" value="1"/>
</dbReference>
<evidence type="ECO:0000256" key="1">
    <source>
        <dbReference type="ARBA" id="ARBA00000142"/>
    </source>
</evidence>
<keyword evidence="7" id="KW-0819">tRNA processing</keyword>
<dbReference type="GO" id="GO:0043531">
    <property type="term" value="F:ADP binding"/>
    <property type="evidence" value="ECO:0007669"/>
    <property type="project" value="TreeGrafter"/>
</dbReference>
<evidence type="ECO:0000313" key="15">
    <source>
        <dbReference type="Proteomes" id="UP001370490"/>
    </source>
</evidence>
<dbReference type="PROSITE" id="PS51625">
    <property type="entry name" value="SAM_MT_TRMB"/>
    <property type="match status" value="1"/>
</dbReference>
<dbReference type="SUPFAM" id="SSF53748">
    <property type="entry name" value="Phosphoglycerate kinase"/>
    <property type="match status" value="1"/>
</dbReference>
<name>A0AAN8W8W8_9MAGN</name>
<dbReference type="Pfam" id="PF02390">
    <property type="entry name" value="Methyltransf_4"/>
    <property type="match status" value="1"/>
</dbReference>
<organism evidence="14 15">
    <name type="scientific">Dillenia turbinata</name>
    <dbReference type="NCBI Taxonomy" id="194707"/>
    <lineage>
        <taxon>Eukaryota</taxon>
        <taxon>Viridiplantae</taxon>
        <taxon>Streptophyta</taxon>
        <taxon>Embryophyta</taxon>
        <taxon>Tracheophyta</taxon>
        <taxon>Spermatophyta</taxon>
        <taxon>Magnoliopsida</taxon>
        <taxon>eudicotyledons</taxon>
        <taxon>Gunneridae</taxon>
        <taxon>Pentapetalae</taxon>
        <taxon>Dilleniales</taxon>
        <taxon>Dilleniaceae</taxon>
        <taxon>Dillenia</taxon>
    </lineage>
</organism>
<comment type="catalytic activity">
    <reaction evidence="12">
        <text>(2R)-3-phosphoglycerate + ATP = (2R)-3-phospho-glyceroyl phosphate + ADP</text>
        <dbReference type="Rhea" id="RHEA:14801"/>
        <dbReference type="ChEBI" id="CHEBI:30616"/>
        <dbReference type="ChEBI" id="CHEBI:57604"/>
        <dbReference type="ChEBI" id="CHEBI:58272"/>
        <dbReference type="ChEBI" id="CHEBI:456216"/>
        <dbReference type="EC" id="2.7.2.3"/>
    </reaction>
</comment>
<protein>
    <recommendedName>
        <fullName evidence="12">Phosphoglycerate kinase</fullName>
        <ecNumber evidence="12">2.7.2.3</ecNumber>
    </recommendedName>
</protein>
<evidence type="ECO:0000256" key="13">
    <source>
        <dbReference type="RuleBase" id="RU000696"/>
    </source>
</evidence>
<dbReference type="PANTHER" id="PTHR11406">
    <property type="entry name" value="PHOSPHOGLYCERATE KINASE"/>
    <property type="match status" value="1"/>
</dbReference>
<evidence type="ECO:0000256" key="5">
    <source>
        <dbReference type="ARBA" id="ARBA00022679"/>
    </source>
</evidence>
<comment type="similarity">
    <text evidence="3 12">Belongs to the phosphoglycerate kinase family.</text>
</comment>
<keyword evidence="15" id="KW-1185">Reference proteome</keyword>
<evidence type="ECO:0000256" key="10">
    <source>
        <dbReference type="ARBA" id="ARBA00022840"/>
    </source>
</evidence>
<comment type="catalytic activity">
    <reaction evidence="1">
        <text>guanosine(46) in tRNA + S-adenosyl-L-methionine = N(7)-methylguanosine(46) in tRNA + S-adenosyl-L-homocysteine</text>
        <dbReference type="Rhea" id="RHEA:42708"/>
        <dbReference type="Rhea" id="RHEA-COMP:10188"/>
        <dbReference type="Rhea" id="RHEA-COMP:10189"/>
        <dbReference type="ChEBI" id="CHEBI:57856"/>
        <dbReference type="ChEBI" id="CHEBI:59789"/>
        <dbReference type="ChEBI" id="CHEBI:74269"/>
        <dbReference type="ChEBI" id="CHEBI:74480"/>
        <dbReference type="EC" id="2.1.1.33"/>
    </reaction>
</comment>
<dbReference type="GO" id="GO:0006096">
    <property type="term" value="P:glycolytic process"/>
    <property type="evidence" value="ECO:0007669"/>
    <property type="project" value="InterPro"/>
</dbReference>
<evidence type="ECO:0000256" key="8">
    <source>
        <dbReference type="ARBA" id="ARBA00022741"/>
    </source>
</evidence>
<dbReference type="GO" id="GO:0004618">
    <property type="term" value="F:phosphoglycerate kinase activity"/>
    <property type="evidence" value="ECO:0007669"/>
    <property type="project" value="UniProtKB-EC"/>
</dbReference>
<dbReference type="InterPro" id="IPR015824">
    <property type="entry name" value="Phosphoglycerate_kinase_N"/>
</dbReference>
<evidence type="ECO:0000256" key="11">
    <source>
        <dbReference type="ARBA" id="ARBA00022842"/>
    </source>
</evidence>
<keyword evidence="10" id="KW-0067">ATP-binding</keyword>
<dbReference type="GO" id="GO:0005829">
    <property type="term" value="C:cytosol"/>
    <property type="evidence" value="ECO:0007669"/>
    <property type="project" value="TreeGrafter"/>
</dbReference>
<dbReference type="PRINTS" id="PR00477">
    <property type="entry name" value="PHGLYCKINASE"/>
</dbReference>
<evidence type="ECO:0000256" key="2">
    <source>
        <dbReference type="ARBA" id="ARBA00001946"/>
    </source>
</evidence>
<evidence type="ECO:0000256" key="6">
    <source>
        <dbReference type="ARBA" id="ARBA00022691"/>
    </source>
</evidence>
<keyword evidence="11" id="KW-0460">Magnesium</keyword>
<keyword evidence="9 12" id="KW-0418">Kinase</keyword>
<proteinExistence type="inferred from homology"/>
<evidence type="ECO:0000256" key="4">
    <source>
        <dbReference type="ARBA" id="ARBA00022603"/>
    </source>
</evidence>
<evidence type="ECO:0000256" key="7">
    <source>
        <dbReference type="ARBA" id="ARBA00022694"/>
    </source>
</evidence>
<dbReference type="EMBL" id="JBAMMX010000003">
    <property type="protein sequence ID" value="KAK6943852.1"/>
    <property type="molecule type" value="Genomic_DNA"/>
</dbReference>
<keyword evidence="6" id="KW-0949">S-adenosyl-L-methionine</keyword>
<dbReference type="Gene3D" id="3.40.50.150">
    <property type="entry name" value="Vaccinia Virus protein VP39"/>
    <property type="match status" value="1"/>
</dbReference>
<gene>
    <name evidence="14" type="ORF">RJ641_024954</name>
</gene>
<dbReference type="Proteomes" id="UP001370490">
    <property type="component" value="Unassembled WGS sequence"/>
</dbReference>
<evidence type="ECO:0000256" key="12">
    <source>
        <dbReference type="RuleBase" id="RU000532"/>
    </source>
</evidence>
<evidence type="ECO:0000256" key="9">
    <source>
        <dbReference type="ARBA" id="ARBA00022777"/>
    </source>
</evidence>
<keyword evidence="8" id="KW-0547">Nucleotide-binding</keyword>
<reference evidence="14 15" key="1">
    <citation type="submission" date="2023-12" db="EMBL/GenBank/DDBJ databases">
        <title>A high-quality genome assembly for Dillenia turbinata (Dilleniales).</title>
        <authorList>
            <person name="Chanderbali A."/>
        </authorList>
    </citation>
    <scope>NUCLEOTIDE SEQUENCE [LARGE SCALE GENOMIC DNA]</scope>
    <source>
        <strain evidence="14">LSX21</strain>
        <tissue evidence="14">Leaf</tissue>
    </source>
</reference>
<dbReference type="InterPro" id="IPR003358">
    <property type="entry name" value="tRNA_(Gua-N-7)_MeTrfase_Trmb"/>
</dbReference>
<dbReference type="AlphaFoldDB" id="A0AAN8W8W8"/>
<dbReference type="GO" id="GO:0008176">
    <property type="term" value="F:tRNA (guanine(46)-N7)-methyltransferase activity"/>
    <property type="evidence" value="ECO:0007669"/>
    <property type="project" value="UniProtKB-EC"/>
</dbReference>
<dbReference type="PANTHER" id="PTHR11406:SF32">
    <property type="entry name" value="PHOSPHOGLYCERATE KINASE"/>
    <property type="match status" value="1"/>
</dbReference>